<dbReference type="PANTHER" id="PTHR22572">
    <property type="entry name" value="SUGAR-1-PHOSPHATE GUANYL TRANSFERASE"/>
    <property type="match status" value="1"/>
</dbReference>
<keyword evidence="3" id="KW-1185">Reference proteome</keyword>
<reference evidence="2 3" key="1">
    <citation type="submission" date="2019-06" db="EMBL/GenBank/DDBJ databases">
        <title>Draft genome of Aliikangiella marina GYP-15.</title>
        <authorList>
            <person name="Wang G."/>
        </authorList>
    </citation>
    <scope>NUCLEOTIDE SEQUENCE [LARGE SCALE GENOMIC DNA]</scope>
    <source>
        <strain evidence="2 3">GYP-15</strain>
    </source>
</reference>
<dbReference type="SUPFAM" id="SSF53448">
    <property type="entry name" value="Nucleotide-diphospho-sugar transferases"/>
    <property type="match status" value="1"/>
</dbReference>
<dbReference type="CDD" id="cd06422">
    <property type="entry name" value="NTP_transferase_like_1"/>
    <property type="match status" value="1"/>
</dbReference>
<evidence type="ECO:0000313" key="3">
    <source>
        <dbReference type="Proteomes" id="UP000317839"/>
    </source>
</evidence>
<comment type="caution">
    <text evidence="2">The sequence shown here is derived from an EMBL/GenBank/DDBJ whole genome shotgun (WGS) entry which is preliminary data.</text>
</comment>
<name>A0A545TCD4_9GAMM</name>
<dbReference type="InterPro" id="IPR029044">
    <property type="entry name" value="Nucleotide-diphossugar_trans"/>
</dbReference>
<dbReference type="InterPro" id="IPR050486">
    <property type="entry name" value="Mannose-1P_guanyltransferase"/>
</dbReference>
<dbReference type="Pfam" id="PF00483">
    <property type="entry name" value="NTP_transferase"/>
    <property type="match status" value="1"/>
</dbReference>
<sequence length="227" mass="24723">MKVMLLAAGRGQRMMPLTANQPKPLLKVAGKPLLQHHIEKLRDAGLTELVINHCYLGEQIEAYFGDGQDFGVSIEYSPETIALETAGGLKNAIDKLGKRAFAVVNGDVWSDYPFEKLTNSPHIEALETNKSLAHLILVNNPPQNLSGDFGLKNSQILNNADKKFTYSGIGLYSPSLIETCETGVPTPLAPLLRAAADKNLITGELYPGKWTDVGTPERLNELNSSLQ</sequence>
<organism evidence="2 3">
    <name type="scientific">Aliikangiella marina</name>
    <dbReference type="NCBI Taxonomy" id="1712262"/>
    <lineage>
        <taxon>Bacteria</taxon>
        <taxon>Pseudomonadati</taxon>
        <taxon>Pseudomonadota</taxon>
        <taxon>Gammaproteobacteria</taxon>
        <taxon>Oceanospirillales</taxon>
        <taxon>Pleioneaceae</taxon>
        <taxon>Aliikangiella</taxon>
    </lineage>
</organism>
<proteinExistence type="predicted"/>
<evidence type="ECO:0000259" key="1">
    <source>
        <dbReference type="Pfam" id="PF00483"/>
    </source>
</evidence>
<dbReference type="InterPro" id="IPR005835">
    <property type="entry name" value="NTP_transferase_dom"/>
</dbReference>
<feature type="domain" description="Nucleotidyl transferase" evidence="1">
    <location>
        <begin position="2"/>
        <end position="120"/>
    </location>
</feature>
<dbReference type="NCBIfam" id="NF045761">
    <property type="entry name" value="NAMPUrTaseMurU"/>
    <property type="match status" value="1"/>
</dbReference>
<dbReference type="InterPro" id="IPR054790">
    <property type="entry name" value="MurU"/>
</dbReference>
<dbReference type="GO" id="GO:0016740">
    <property type="term" value="F:transferase activity"/>
    <property type="evidence" value="ECO:0007669"/>
    <property type="project" value="UniProtKB-KW"/>
</dbReference>
<keyword evidence="2" id="KW-0808">Transferase</keyword>
<dbReference type="Proteomes" id="UP000317839">
    <property type="component" value="Unassembled WGS sequence"/>
</dbReference>
<dbReference type="OrthoDB" id="9788272at2"/>
<protein>
    <submittedName>
        <fullName evidence="2">Nucleotidyltransferase family protein</fullName>
    </submittedName>
</protein>
<accession>A0A545TCD4</accession>
<gene>
    <name evidence="2" type="ORF">FLL45_07780</name>
</gene>
<dbReference type="RefSeq" id="WP_142941469.1">
    <property type="nucleotide sequence ID" value="NZ_VIKR01000002.1"/>
</dbReference>
<dbReference type="Gene3D" id="3.90.550.10">
    <property type="entry name" value="Spore Coat Polysaccharide Biosynthesis Protein SpsA, Chain A"/>
    <property type="match status" value="1"/>
</dbReference>
<evidence type="ECO:0000313" key="2">
    <source>
        <dbReference type="EMBL" id="TQV74851.1"/>
    </source>
</evidence>
<dbReference type="EMBL" id="VIKR01000002">
    <property type="protein sequence ID" value="TQV74851.1"/>
    <property type="molecule type" value="Genomic_DNA"/>
</dbReference>
<dbReference type="AlphaFoldDB" id="A0A545TCD4"/>